<dbReference type="GO" id="GO:0016788">
    <property type="term" value="F:hydrolase activity, acting on ester bonds"/>
    <property type="evidence" value="ECO:0007669"/>
    <property type="project" value="InterPro"/>
</dbReference>
<dbReference type="Gene3D" id="3.40.50.1110">
    <property type="entry name" value="SGNH hydrolase"/>
    <property type="match status" value="1"/>
</dbReference>
<proteinExistence type="predicted"/>
<dbReference type="SUPFAM" id="SSF52266">
    <property type="entry name" value="SGNH hydrolase"/>
    <property type="match status" value="1"/>
</dbReference>
<keyword evidence="4" id="KW-1185">Reference proteome</keyword>
<evidence type="ECO:0000256" key="1">
    <source>
        <dbReference type="SAM" id="Phobius"/>
    </source>
</evidence>
<protein>
    <recommendedName>
        <fullName evidence="2">SGNH hydrolase-type esterase domain-containing protein</fullName>
    </recommendedName>
</protein>
<evidence type="ECO:0000313" key="4">
    <source>
        <dbReference type="Proteomes" id="UP000318578"/>
    </source>
</evidence>
<dbReference type="GO" id="GO:0006629">
    <property type="term" value="P:lipid metabolic process"/>
    <property type="evidence" value="ECO:0007669"/>
    <property type="project" value="TreeGrafter"/>
</dbReference>
<keyword evidence="1" id="KW-0472">Membrane</keyword>
<dbReference type="InterPro" id="IPR013830">
    <property type="entry name" value="SGNH_hydro"/>
</dbReference>
<sequence>MRRYRWWIGGGVLLFVVGLIAIFVFSGPGTPPGPVRRPGPPGTGPLTIVTMGDSTLSGEGAGDYTADTNGTGGDWCHRSPKATVFDTDVPGIAAKVNLACSGAPAGQVALGDVKQWTEPSQAGQLAGLLKDHRVAVVVIAVGANDDPHFSALISDCFQAWFLAGNAPCSNAIRATWQNRIDAMVPKVVGAVADVKTVLARAGYEPGDYQLVLQSYAAPIGPDIAPDLQNLNGCPFRTEDLRWVRDEGVTALSAGLARAATQTGARFLDLSRAGRGHEACSGGADAGKEWFSRLTLQLNDLADADRASHALQESFHPNANGHAEIGRCLTEFLATALPSAACLSGSDGNLHAAASVATPG</sequence>
<comment type="caution">
    <text evidence="3">The sequence shown here is derived from an EMBL/GenBank/DDBJ whole genome shotgun (WGS) entry which is preliminary data.</text>
</comment>
<evidence type="ECO:0000313" key="3">
    <source>
        <dbReference type="EMBL" id="TVT21323.1"/>
    </source>
</evidence>
<dbReference type="OrthoDB" id="3498399at2"/>
<feature type="transmembrane region" description="Helical" evidence="1">
    <location>
        <begin position="7"/>
        <end position="27"/>
    </location>
</feature>
<dbReference type="AlphaFoldDB" id="A0A558AAP3"/>
<dbReference type="RefSeq" id="WP_144639573.1">
    <property type="nucleotide sequence ID" value="NZ_BNAX01000005.1"/>
</dbReference>
<dbReference type="Pfam" id="PF13472">
    <property type="entry name" value="Lipase_GDSL_2"/>
    <property type="match status" value="1"/>
</dbReference>
<keyword evidence="1" id="KW-1133">Transmembrane helix</keyword>
<reference evidence="3 4" key="1">
    <citation type="submission" date="2019-07" db="EMBL/GenBank/DDBJ databases">
        <title>New species of Amycolatopsis and Streptomyces.</title>
        <authorList>
            <person name="Duangmal K."/>
            <person name="Teo W.F.A."/>
            <person name="Lipun K."/>
        </authorList>
    </citation>
    <scope>NUCLEOTIDE SEQUENCE [LARGE SCALE GENOMIC DNA]</scope>
    <source>
        <strain evidence="3 4">JCM 30562</strain>
    </source>
</reference>
<dbReference type="PANTHER" id="PTHR37981:SF1">
    <property type="entry name" value="SGNH HYDROLASE-TYPE ESTERASE DOMAIN-CONTAINING PROTEIN"/>
    <property type="match status" value="1"/>
</dbReference>
<accession>A0A558AAP3</accession>
<dbReference type="InterPro" id="IPR037460">
    <property type="entry name" value="SEST-like"/>
</dbReference>
<feature type="domain" description="SGNH hydrolase-type esterase" evidence="2">
    <location>
        <begin position="51"/>
        <end position="322"/>
    </location>
</feature>
<dbReference type="Proteomes" id="UP000318578">
    <property type="component" value="Unassembled WGS sequence"/>
</dbReference>
<dbReference type="InterPro" id="IPR036514">
    <property type="entry name" value="SGNH_hydro_sf"/>
</dbReference>
<organism evidence="3 4">
    <name type="scientific">Amycolatopsis acidiphila</name>
    <dbReference type="NCBI Taxonomy" id="715473"/>
    <lineage>
        <taxon>Bacteria</taxon>
        <taxon>Bacillati</taxon>
        <taxon>Actinomycetota</taxon>
        <taxon>Actinomycetes</taxon>
        <taxon>Pseudonocardiales</taxon>
        <taxon>Pseudonocardiaceae</taxon>
        <taxon>Amycolatopsis</taxon>
    </lineage>
</organism>
<evidence type="ECO:0000259" key="2">
    <source>
        <dbReference type="Pfam" id="PF13472"/>
    </source>
</evidence>
<gene>
    <name evidence="3" type="ORF">FNH06_17265</name>
</gene>
<keyword evidence="1" id="KW-0812">Transmembrane</keyword>
<dbReference type="PANTHER" id="PTHR37981">
    <property type="entry name" value="LIPASE 2"/>
    <property type="match status" value="1"/>
</dbReference>
<name>A0A558AAP3_9PSEU</name>
<dbReference type="EMBL" id="VJZA01000027">
    <property type="protein sequence ID" value="TVT21323.1"/>
    <property type="molecule type" value="Genomic_DNA"/>
</dbReference>